<evidence type="ECO:0000313" key="2">
    <source>
        <dbReference type="EMBL" id="KAK4029432.1"/>
    </source>
</evidence>
<proteinExistence type="predicted"/>
<feature type="transmembrane region" description="Helical" evidence="1">
    <location>
        <begin position="61"/>
        <end position="89"/>
    </location>
</feature>
<keyword evidence="1" id="KW-1133">Transmembrane helix</keyword>
<dbReference type="EMBL" id="JAOYFB010000039">
    <property type="protein sequence ID" value="KAK4029432.1"/>
    <property type="molecule type" value="Genomic_DNA"/>
</dbReference>
<gene>
    <name evidence="2" type="ORF">OUZ56_022424</name>
</gene>
<evidence type="ECO:0000313" key="3">
    <source>
        <dbReference type="Proteomes" id="UP001234178"/>
    </source>
</evidence>
<name>A0ABR0AX16_9CRUS</name>
<keyword evidence="1" id="KW-0472">Membrane</keyword>
<evidence type="ECO:0000256" key="1">
    <source>
        <dbReference type="SAM" id="Phobius"/>
    </source>
</evidence>
<reference evidence="2 3" key="1">
    <citation type="journal article" date="2023" name="Nucleic Acids Res.">
        <title>The hologenome of Daphnia magna reveals possible DNA methylation and microbiome-mediated evolution of the host genome.</title>
        <authorList>
            <person name="Chaturvedi A."/>
            <person name="Li X."/>
            <person name="Dhandapani V."/>
            <person name="Marshall H."/>
            <person name="Kissane S."/>
            <person name="Cuenca-Cambronero M."/>
            <person name="Asole G."/>
            <person name="Calvet F."/>
            <person name="Ruiz-Romero M."/>
            <person name="Marangio P."/>
            <person name="Guigo R."/>
            <person name="Rago D."/>
            <person name="Mirbahai L."/>
            <person name="Eastwood N."/>
            <person name="Colbourne J.K."/>
            <person name="Zhou J."/>
            <person name="Mallon E."/>
            <person name="Orsini L."/>
        </authorList>
    </citation>
    <scope>NUCLEOTIDE SEQUENCE [LARGE SCALE GENOMIC DNA]</scope>
    <source>
        <strain evidence="2">LRV0_1</strain>
    </source>
</reference>
<keyword evidence="1" id="KW-0812">Transmembrane</keyword>
<dbReference type="Proteomes" id="UP001234178">
    <property type="component" value="Unassembled WGS sequence"/>
</dbReference>
<protein>
    <submittedName>
        <fullName evidence="2">Uncharacterized protein</fullName>
    </submittedName>
</protein>
<keyword evidence="3" id="KW-1185">Reference proteome</keyword>
<accession>A0ABR0AX16</accession>
<organism evidence="2 3">
    <name type="scientific">Daphnia magna</name>
    <dbReference type="NCBI Taxonomy" id="35525"/>
    <lineage>
        <taxon>Eukaryota</taxon>
        <taxon>Metazoa</taxon>
        <taxon>Ecdysozoa</taxon>
        <taxon>Arthropoda</taxon>
        <taxon>Crustacea</taxon>
        <taxon>Branchiopoda</taxon>
        <taxon>Diplostraca</taxon>
        <taxon>Cladocera</taxon>
        <taxon>Anomopoda</taxon>
        <taxon>Daphniidae</taxon>
        <taxon>Daphnia</taxon>
    </lineage>
</organism>
<comment type="caution">
    <text evidence="2">The sequence shown here is derived from an EMBL/GenBank/DDBJ whole genome shotgun (WGS) entry which is preliminary data.</text>
</comment>
<sequence length="96" mass="11106">MNKKFECKKKKKKKEKEGRGLMCPQTRQITYTSLLDVYYFVSCILLSTLKMPMSRPALFQSLILFFVFVVGSTCFSQPALLVQLMPFLVQVNKLTN</sequence>